<proteinExistence type="predicted"/>
<organism evidence="1 2">
    <name type="scientific">Photobacterium lutimaris</name>
    <dbReference type="NCBI Taxonomy" id="388278"/>
    <lineage>
        <taxon>Bacteria</taxon>
        <taxon>Pseudomonadati</taxon>
        <taxon>Pseudomonadota</taxon>
        <taxon>Gammaproteobacteria</taxon>
        <taxon>Vibrionales</taxon>
        <taxon>Vibrionaceae</taxon>
        <taxon>Photobacterium</taxon>
    </lineage>
</organism>
<keyword evidence="2" id="KW-1185">Reference proteome</keyword>
<sequence length="220" mass="25642">MPNTNEQLLDVIDNCNILLNKFAGYDSTDNTAEGQMIAQLNWLKERAENHDLPLPVQPEMLGTLRYIYMDGTLNFHASNPNDRECIYWEMEIPMRKLLALARDGNLLFKKEYYKYIPLCIDALLLILSSPPRNLVANERKFCEDLKEIKKLVAENKIPLPQRTCMPEFESFIYAKNSLADIKEAQYLYYIVDDLIYSGVRPDTWLTPEDAEREVKSYFSL</sequence>
<dbReference type="Proteomes" id="UP000241222">
    <property type="component" value="Unassembled WGS sequence"/>
</dbReference>
<reference evidence="1 2" key="1">
    <citation type="submission" date="2018-03" db="EMBL/GenBank/DDBJ databases">
        <title>Whole genome sequencing of Histamine producing bacteria.</title>
        <authorList>
            <person name="Butler K."/>
        </authorList>
    </citation>
    <scope>NUCLEOTIDE SEQUENCE [LARGE SCALE GENOMIC DNA]</scope>
    <source>
        <strain evidence="1 2">JCM 13586</strain>
    </source>
</reference>
<evidence type="ECO:0000313" key="2">
    <source>
        <dbReference type="Proteomes" id="UP000241222"/>
    </source>
</evidence>
<accession>A0A2T3IH51</accession>
<dbReference type="OrthoDB" id="5831466at2"/>
<dbReference type="RefSeq" id="WP_107351887.1">
    <property type="nucleotide sequence ID" value="NZ_PYMH01000033.1"/>
</dbReference>
<dbReference type="EMBL" id="PYMH01000033">
    <property type="protein sequence ID" value="PSU26967.1"/>
    <property type="molecule type" value="Genomic_DNA"/>
</dbReference>
<dbReference type="AlphaFoldDB" id="A0A2T3IH51"/>
<protein>
    <submittedName>
        <fullName evidence="1">Uncharacterized protein</fullName>
    </submittedName>
</protein>
<comment type="caution">
    <text evidence="1">The sequence shown here is derived from an EMBL/GenBank/DDBJ whole genome shotgun (WGS) entry which is preliminary data.</text>
</comment>
<name>A0A2T3IH51_9GAMM</name>
<evidence type="ECO:0000313" key="1">
    <source>
        <dbReference type="EMBL" id="PSU26967.1"/>
    </source>
</evidence>
<gene>
    <name evidence="1" type="ORF">C9I99_26785</name>
</gene>